<comment type="caution">
    <text evidence="1">The sequence shown here is derived from an EMBL/GenBank/DDBJ whole genome shotgun (WGS) entry which is preliminary data.</text>
</comment>
<dbReference type="Gene3D" id="3.30.428.10">
    <property type="entry name" value="HIT-like"/>
    <property type="match status" value="2"/>
</dbReference>
<dbReference type="EMBL" id="JBHTLT010000089">
    <property type="protein sequence ID" value="MFD1205790.1"/>
    <property type="molecule type" value="Genomic_DNA"/>
</dbReference>
<evidence type="ECO:0000313" key="2">
    <source>
        <dbReference type="Proteomes" id="UP001597231"/>
    </source>
</evidence>
<dbReference type="SUPFAM" id="SSF54197">
    <property type="entry name" value="HIT-like"/>
    <property type="match status" value="1"/>
</dbReference>
<name>A0ABW3TYH4_9BACL</name>
<protein>
    <recommendedName>
        <fullName evidence="3">Galactose-1-phosphate uridylyltransferase</fullName>
    </recommendedName>
</protein>
<reference evidence="2" key="1">
    <citation type="journal article" date="2019" name="Int. J. Syst. Evol. Microbiol.">
        <title>The Global Catalogue of Microorganisms (GCM) 10K type strain sequencing project: providing services to taxonomists for standard genome sequencing and annotation.</title>
        <authorList>
            <consortium name="The Broad Institute Genomics Platform"/>
            <consortium name="The Broad Institute Genome Sequencing Center for Infectious Disease"/>
            <person name="Wu L."/>
            <person name="Ma J."/>
        </authorList>
    </citation>
    <scope>NUCLEOTIDE SEQUENCE [LARGE SCALE GENOMIC DNA]</scope>
    <source>
        <strain evidence="2">CCUG 53915</strain>
    </source>
</reference>
<dbReference type="Proteomes" id="UP001597231">
    <property type="component" value="Unassembled WGS sequence"/>
</dbReference>
<sequence length="345" mass="39649">MSISFRKEEEFFTFHDPMQDGKLIDRKTEVRYDPLTGESSRIIFDPGAPFVPSDYSKMAEETSGDKCPFCKENVFSKTPRFSDELVEGGRILVGEAVAFPNLFPYSKHNAVVRMTDHHFVKLDEFTPKRIRDAFHAAHQYIDKVVEFDQKSSYASINWNYLPPSGGSILHPHIHVLLSEHPTNYQATIAHNAQILHDNTGINFFEEIVRIEQEKDERWIGRSGSISYLHAFAPKSHYDFIGVFDAHSFADLTEAHLNDFAHDMQRFFAYFLKNGVESFNLGLFIPLEKKPGERIHVRLIPRMTIGMLDTSDMNVFNYLHGEPLSLKEPEKIAKEVASYFENVVNP</sequence>
<accession>A0ABW3TYH4</accession>
<organism evidence="1 2">
    <name type="scientific">Sporosarcina contaminans</name>
    <dbReference type="NCBI Taxonomy" id="633403"/>
    <lineage>
        <taxon>Bacteria</taxon>
        <taxon>Bacillati</taxon>
        <taxon>Bacillota</taxon>
        <taxon>Bacilli</taxon>
        <taxon>Bacillales</taxon>
        <taxon>Caryophanaceae</taxon>
        <taxon>Sporosarcina</taxon>
    </lineage>
</organism>
<evidence type="ECO:0000313" key="1">
    <source>
        <dbReference type="EMBL" id="MFD1205790.1"/>
    </source>
</evidence>
<dbReference type="RefSeq" id="WP_336823871.1">
    <property type="nucleotide sequence ID" value="NZ_JBHTLT010000089.1"/>
</dbReference>
<proteinExistence type="predicted"/>
<dbReference type="InterPro" id="IPR036265">
    <property type="entry name" value="HIT-like_sf"/>
</dbReference>
<keyword evidence="2" id="KW-1185">Reference proteome</keyword>
<gene>
    <name evidence="1" type="ORF">ACFQ38_11885</name>
</gene>
<evidence type="ECO:0008006" key="3">
    <source>
        <dbReference type="Google" id="ProtNLM"/>
    </source>
</evidence>